<name>A0A0L0NBL3_TOLOC</name>
<protein>
    <recommendedName>
        <fullName evidence="1">Methyltransferase domain-containing protein</fullName>
    </recommendedName>
</protein>
<evidence type="ECO:0000313" key="3">
    <source>
        <dbReference type="Proteomes" id="UP000036947"/>
    </source>
</evidence>
<gene>
    <name evidence="2" type="ORF">TOPH_03908</name>
</gene>
<sequence>MWHRVLGEHLIFNFGLFDQAEIADGAKPGSLGRAEFRAFDRQLELTGLLAPNRPPVNRILDLGCGWGGITQYLAKHFAECQCIDAINISQRQLDYCADNLPLDLRNRVNLYFCNGQDVDLLPDPAVSYDLVVARGAYTHFLHDVFEASVARVAQRLAHGGILLISDTLYRASDLDSYKSLIPDTVDRLACANRKTPDHFVSVLERSGLNIQDLRVLPSNAEVIHWFRKVQLNIEQNFPDGVDGPIQELHDMALSFTQCLAKNQASVYSIIARRIMV</sequence>
<organism evidence="2 3">
    <name type="scientific">Tolypocladium ophioglossoides (strain CBS 100239)</name>
    <name type="common">Snaketongue truffleclub</name>
    <name type="synonym">Elaphocordyceps ophioglossoides</name>
    <dbReference type="NCBI Taxonomy" id="1163406"/>
    <lineage>
        <taxon>Eukaryota</taxon>
        <taxon>Fungi</taxon>
        <taxon>Dikarya</taxon>
        <taxon>Ascomycota</taxon>
        <taxon>Pezizomycotina</taxon>
        <taxon>Sordariomycetes</taxon>
        <taxon>Hypocreomycetidae</taxon>
        <taxon>Hypocreales</taxon>
        <taxon>Ophiocordycipitaceae</taxon>
        <taxon>Tolypocladium</taxon>
    </lineage>
</organism>
<dbReference type="InterPro" id="IPR029063">
    <property type="entry name" value="SAM-dependent_MTases_sf"/>
</dbReference>
<keyword evidence="3" id="KW-1185">Reference proteome</keyword>
<reference evidence="2 3" key="1">
    <citation type="journal article" date="2015" name="BMC Genomics">
        <title>The genome of the truffle-parasite Tolypocladium ophioglossoides and the evolution of antifungal peptaibiotics.</title>
        <authorList>
            <person name="Quandt C.A."/>
            <person name="Bushley K.E."/>
            <person name="Spatafora J.W."/>
        </authorList>
    </citation>
    <scope>NUCLEOTIDE SEQUENCE [LARGE SCALE GENOMIC DNA]</scope>
    <source>
        <strain evidence="2 3">CBS 100239</strain>
    </source>
</reference>
<dbReference type="Gene3D" id="3.40.50.150">
    <property type="entry name" value="Vaccinia Virus protein VP39"/>
    <property type="match status" value="1"/>
</dbReference>
<feature type="domain" description="Methyltransferase" evidence="1">
    <location>
        <begin position="59"/>
        <end position="160"/>
    </location>
</feature>
<proteinExistence type="predicted"/>
<evidence type="ECO:0000313" key="2">
    <source>
        <dbReference type="EMBL" id="KND91456.1"/>
    </source>
</evidence>
<dbReference type="EMBL" id="LFRF01000008">
    <property type="protein sequence ID" value="KND91456.1"/>
    <property type="molecule type" value="Genomic_DNA"/>
</dbReference>
<dbReference type="PANTHER" id="PTHR43667">
    <property type="entry name" value="CYCLOPROPANE-FATTY-ACYL-PHOSPHOLIPID SYNTHASE"/>
    <property type="match status" value="1"/>
</dbReference>
<dbReference type="InterPro" id="IPR050723">
    <property type="entry name" value="CFA/CMAS"/>
</dbReference>
<dbReference type="Proteomes" id="UP000036947">
    <property type="component" value="Unassembled WGS sequence"/>
</dbReference>
<dbReference type="InterPro" id="IPR041698">
    <property type="entry name" value="Methyltransf_25"/>
</dbReference>
<dbReference type="STRING" id="1163406.A0A0L0NBL3"/>
<comment type="caution">
    <text evidence="2">The sequence shown here is derived from an EMBL/GenBank/DDBJ whole genome shotgun (WGS) entry which is preliminary data.</text>
</comment>
<dbReference type="CDD" id="cd02440">
    <property type="entry name" value="AdoMet_MTases"/>
    <property type="match status" value="1"/>
</dbReference>
<evidence type="ECO:0000259" key="1">
    <source>
        <dbReference type="Pfam" id="PF13649"/>
    </source>
</evidence>
<accession>A0A0L0NBL3</accession>
<dbReference type="PANTHER" id="PTHR43667:SF2">
    <property type="entry name" value="FATTY ACID C-METHYL TRANSFERASE"/>
    <property type="match status" value="1"/>
</dbReference>
<dbReference type="AlphaFoldDB" id="A0A0L0NBL3"/>
<dbReference type="OrthoDB" id="66144at2759"/>
<dbReference type="Pfam" id="PF13649">
    <property type="entry name" value="Methyltransf_25"/>
    <property type="match status" value="1"/>
</dbReference>
<dbReference type="SUPFAM" id="SSF53335">
    <property type="entry name" value="S-adenosyl-L-methionine-dependent methyltransferases"/>
    <property type="match status" value="1"/>
</dbReference>